<evidence type="ECO:0000313" key="3">
    <source>
        <dbReference type="EMBL" id="KAK4136171.1"/>
    </source>
</evidence>
<keyword evidence="4" id="KW-1185">Reference proteome</keyword>
<dbReference type="InterPro" id="IPR018200">
    <property type="entry name" value="USP_CS"/>
</dbReference>
<dbReference type="PROSITE" id="PS00973">
    <property type="entry name" value="USP_2"/>
    <property type="match status" value="1"/>
</dbReference>
<dbReference type="InterPro" id="IPR028889">
    <property type="entry name" value="USP"/>
</dbReference>
<name>A0AAN6UQQ8_9PEZI</name>
<accession>A0AAN6UQQ8</accession>
<dbReference type="GO" id="GO:0004843">
    <property type="term" value="F:cysteine-type deubiquitinase activity"/>
    <property type="evidence" value="ECO:0007669"/>
    <property type="project" value="InterPro"/>
</dbReference>
<dbReference type="AlphaFoldDB" id="A0AAN6UQQ8"/>
<dbReference type="PROSITE" id="PS50235">
    <property type="entry name" value="USP_3"/>
    <property type="match status" value="1"/>
</dbReference>
<evidence type="ECO:0000259" key="2">
    <source>
        <dbReference type="PROSITE" id="PS50235"/>
    </source>
</evidence>
<dbReference type="Gene3D" id="3.30.40.10">
    <property type="entry name" value="Zinc/RING finger domain, C3HC4 (zinc finger)"/>
    <property type="match status" value="1"/>
</dbReference>
<dbReference type="GO" id="GO:0016579">
    <property type="term" value="P:protein deubiquitination"/>
    <property type="evidence" value="ECO:0007669"/>
    <property type="project" value="InterPro"/>
</dbReference>
<proteinExistence type="predicted"/>
<comment type="caution">
    <text evidence="3">The sequence shown here is derived from an EMBL/GenBank/DDBJ whole genome shotgun (WGS) entry which is preliminary data.</text>
</comment>
<feature type="domain" description="USP" evidence="2">
    <location>
        <begin position="183"/>
        <end position="539"/>
    </location>
</feature>
<dbReference type="Gene3D" id="3.90.70.10">
    <property type="entry name" value="Cysteine proteinases"/>
    <property type="match status" value="1"/>
</dbReference>
<dbReference type="InterPro" id="IPR038765">
    <property type="entry name" value="Papain-like_cys_pep_sf"/>
</dbReference>
<dbReference type="InterPro" id="IPR013083">
    <property type="entry name" value="Znf_RING/FYVE/PHD"/>
</dbReference>
<dbReference type="FunFam" id="3.30.40.10:FF:000821">
    <property type="entry name" value="Ubiquitinyl hydrolase 1"/>
    <property type="match status" value="1"/>
</dbReference>
<evidence type="ECO:0000256" key="1">
    <source>
        <dbReference type="SAM" id="MobiDB-lite"/>
    </source>
</evidence>
<organism evidence="3 4">
    <name type="scientific">Trichocladium antarcticum</name>
    <dbReference type="NCBI Taxonomy" id="1450529"/>
    <lineage>
        <taxon>Eukaryota</taxon>
        <taxon>Fungi</taxon>
        <taxon>Dikarya</taxon>
        <taxon>Ascomycota</taxon>
        <taxon>Pezizomycotina</taxon>
        <taxon>Sordariomycetes</taxon>
        <taxon>Sordariomycetidae</taxon>
        <taxon>Sordariales</taxon>
        <taxon>Chaetomiaceae</taxon>
        <taxon>Trichocladium</taxon>
    </lineage>
</organism>
<dbReference type="InterPro" id="IPR050164">
    <property type="entry name" value="Peptidase_C19"/>
</dbReference>
<keyword evidence="3" id="KW-0378">Hydrolase</keyword>
<dbReference type="EMBL" id="MU853404">
    <property type="protein sequence ID" value="KAK4136171.1"/>
    <property type="molecule type" value="Genomic_DNA"/>
</dbReference>
<evidence type="ECO:0000313" key="4">
    <source>
        <dbReference type="Proteomes" id="UP001304895"/>
    </source>
</evidence>
<dbReference type="PANTHER" id="PTHR24006:SF937">
    <property type="entry name" value="UBIQUITIN CARBOXYL-TERMINAL HYDROLASE"/>
    <property type="match status" value="1"/>
</dbReference>
<sequence length="542" mass="61577">MAARPTTPASPKNHKIKAPQQGQPVYGCEHIQRLFNQDQATTNTSIQHYKAILRCVFDTNPIISQTAKSLDGQIITSLTPTYLCLQCPSTLTDDDRQKHGSKKSHRFYVDSRDGALYCQMCDDIVWDPTFEDLRLRKLGTASFFTSRKRKHEELFSSADPLRDNPTYISANTTAVSCKANGLRGIYNAGATCYQNVVLQSFLHNPILRNFYLSDGHQSSSCETPHCLSCAMDDMFQDFYVQENTNGYTAANILSGFWISEKKAFENLVTTKEQDAHEFFQFLAEELHERNGDGKKPETGSEHSCNCIIHQIYYGKLQSTTTCQNCQGVTNQVQSFLDLSLPLENLGHKKGKKAPRPPKLTLQECLDEEYIKSDKCEYRCNNCSSMQQARRQTSIKRLPNVLSIQLKRFEYKQGRHERAAKIDTPVQFPLELNMLPYTSRAKGQDVRESFELARSCVYDLISVVVHVGEMDTGHYVSYCRVGDQVSSVFSPWRRRRERLTGGGGVGVCAKWFAFNDHKVELAQKSDVLNSRAYLLFYIVRSLS</sequence>
<dbReference type="SUPFAM" id="SSF57850">
    <property type="entry name" value="RING/U-box"/>
    <property type="match status" value="1"/>
</dbReference>
<dbReference type="PANTHER" id="PTHR24006">
    <property type="entry name" value="UBIQUITIN CARBOXYL-TERMINAL HYDROLASE"/>
    <property type="match status" value="1"/>
</dbReference>
<dbReference type="CDD" id="cd02660">
    <property type="entry name" value="Peptidase_C19D"/>
    <property type="match status" value="1"/>
</dbReference>
<dbReference type="Proteomes" id="UP001304895">
    <property type="component" value="Unassembled WGS sequence"/>
</dbReference>
<reference evidence="3" key="2">
    <citation type="submission" date="2023-05" db="EMBL/GenBank/DDBJ databases">
        <authorList>
            <consortium name="Lawrence Berkeley National Laboratory"/>
            <person name="Steindorff A."/>
            <person name="Hensen N."/>
            <person name="Bonometti L."/>
            <person name="Westerberg I."/>
            <person name="Brannstrom I.O."/>
            <person name="Guillou S."/>
            <person name="Cros-Aarteil S."/>
            <person name="Calhoun S."/>
            <person name="Haridas S."/>
            <person name="Kuo A."/>
            <person name="Mondo S."/>
            <person name="Pangilinan J."/>
            <person name="Riley R."/>
            <person name="Labutti K."/>
            <person name="Andreopoulos B."/>
            <person name="Lipzen A."/>
            <person name="Chen C."/>
            <person name="Yanf M."/>
            <person name="Daum C."/>
            <person name="Ng V."/>
            <person name="Clum A."/>
            <person name="Ohm R."/>
            <person name="Martin F."/>
            <person name="Silar P."/>
            <person name="Natvig D."/>
            <person name="Lalanne C."/>
            <person name="Gautier V."/>
            <person name="Ament-Velasquez S.L."/>
            <person name="Kruys A."/>
            <person name="Hutchinson M.I."/>
            <person name="Powell A.J."/>
            <person name="Barry K."/>
            <person name="Miller A.N."/>
            <person name="Grigoriev I.V."/>
            <person name="Debuchy R."/>
            <person name="Gladieux P."/>
            <person name="Thoren M.H."/>
            <person name="Johannesson H."/>
        </authorList>
    </citation>
    <scope>NUCLEOTIDE SEQUENCE</scope>
    <source>
        <strain evidence="3">CBS 123565</strain>
    </source>
</reference>
<dbReference type="GO" id="GO:0005634">
    <property type="term" value="C:nucleus"/>
    <property type="evidence" value="ECO:0007669"/>
    <property type="project" value="TreeGrafter"/>
</dbReference>
<dbReference type="Pfam" id="PF00443">
    <property type="entry name" value="UCH"/>
    <property type="match status" value="1"/>
</dbReference>
<dbReference type="SUPFAM" id="SSF54001">
    <property type="entry name" value="Cysteine proteinases"/>
    <property type="match status" value="1"/>
</dbReference>
<reference evidence="3" key="1">
    <citation type="journal article" date="2023" name="Mol. Phylogenet. Evol.">
        <title>Genome-scale phylogeny and comparative genomics of the fungal order Sordariales.</title>
        <authorList>
            <person name="Hensen N."/>
            <person name="Bonometti L."/>
            <person name="Westerberg I."/>
            <person name="Brannstrom I.O."/>
            <person name="Guillou S."/>
            <person name="Cros-Aarteil S."/>
            <person name="Calhoun S."/>
            <person name="Haridas S."/>
            <person name="Kuo A."/>
            <person name="Mondo S."/>
            <person name="Pangilinan J."/>
            <person name="Riley R."/>
            <person name="LaButti K."/>
            <person name="Andreopoulos B."/>
            <person name="Lipzen A."/>
            <person name="Chen C."/>
            <person name="Yan M."/>
            <person name="Daum C."/>
            <person name="Ng V."/>
            <person name="Clum A."/>
            <person name="Steindorff A."/>
            <person name="Ohm R.A."/>
            <person name="Martin F."/>
            <person name="Silar P."/>
            <person name="Natvig D.O."/>
            <person name="Lalanne C."/>
            <person name="Gautier V."/>
            <person name="Ament-Velasquez S.L."/>
            <person name="Kruys A."/>
            <person name="Hutchinson M.I."/>
            <person name="Powell A.J."/>
            <person name="Barry K."/>
            <person name="Miller A.N."/>
            <person name="Grigoriev I.V."/>
            <person name="Debuchy R."/>
            <person name="Gladieux P."/>
            <person name="Hiltunen Thoren M."/>
            <person name="Johannesson H."/>
        </authorList>
    </citation>
    <scope>NUCLEOTIDE SEQUENCE</scope>
    <source>
        <strain evidence="3">CBS 123565</strain>
    </source>
</reference>
<protein>
    <submittedName>
        <fullName evidence="3">Ubiquitin carboxyl-terminal hydrolase-like protein</fullName>
    </submittedName>
</protein>
<gene>
    <name evidence="3" type="ORF">BT67DRAFT_232721</name>
</gene>
<feature type="region of interest" description="Disordered" evidence="1">
    <location>
        <begin position="1"/>
        <end position="22"/>
    </location>
</feature>
<dbReference type="GO" id="GO:0005829">
    <property type="term" value="C:cytosol"/>
    <property type="evidence" value="ECO:0007669"/>
    <property type="project" value="TreeGrafter"/>
</dbReference>
<dbReference type="InterPro" id="IPR001394">
    <property type="entry name" value="Peptidase_C19_UCH"/>
</dbReference>